<dbReference type="EMBL" id="VSRR010003792">
    <property type="protein sequence ID" value="MPC37474.1"/>
    <property type="molecule type" value="Genomic_DNA"/>
</dbReference>
<dbReference type="AlphaFoldDB" id="A0A5B7EYS5"/>
<sequence>MEEEEGEEKEIIDRKDKPHDDRSPQTEVQKDLHSLLLEIWQETTPSKSELRAYSRTVHYKTKIEMHSHTTRQHN</sequence>
<proteinExistence type="predicted"/>
<evidence type="ECO:0000256" key="1">
    <source>
        <dbReference type="SAM" id="MobiDB-lite"/>
    </source>
</evidence>
<feature type="compositionally biased region" description="Basic and acidic residues" evidence="1">
    <location>
        <begin position="9"/>
        <end position="30"/>
    </location>
</feature>
<accession>A0A5B7EYS5</accession>
<evidence type="ECO:0000313" key="3">
    <source>
        <dbReference type="Proteomes" id="UP000324222"/>
    </source>
</evidence>
<protein>
    <submittedName>
        <fullName evidence="2">Uncharacterized protein</fullName>
    </submittedName>
</protein>
<keyword evidence="3" id="KW-1185">Reference proteome</keyword>
<name>A0A5B7EYS5_PORTR</name>
<comment type="caution">
    <text evidence="2">The sequence shown here is derived from an EMBL/GenBank/DDBJ whole genome shotgun (WGS) entry which is preliminary data.</text>
</comment>
<gene>
    <name evidence="2" type="ORF">E2C01_030955</name>
</gene>
<feature type="region of interest" description="Disordered" evidence="1">
    <location>
        <begin position="1"/>
        <end position="30"/>
    </location>
</feature>
<dbReference type="Proteomes" id="UP000324222">
    <property type="component" value="Unassembled WGS sequence"/>
</dbReference>
<reference evidence="2 3" key="1">
    <citation type="submission" date="2019-05" db="EMBL/GenBank/DDBJ databases">
        <title>Another draft genome of Portunus trituberculatus and its Hox gene families provides insights of decapod evolution.</title>
        <authorList>
            <person name="Jeong J.-H."/>
            <person name="Song I."/>
            <person name="Kim S."/>
            <person name="Choi T."/>
            <person name="Kim D."/>
            <person name="Ryu S."/>
            <person name="Kim W."/>
        </authorList>
    </citation>
    <scope>NUCLEOTIDE SEQUENCE [LARGE SCALE GENOMIC DNA]</scope>
    <source>
        <tissue evidence="2">Muscle</tissue>
    </source>
</reference>
<evidence type="ECO:0000313" key="2">
    <source>
        <dbReference type="EMBL" id="MPC37474.1"/>
    </source>
</evidence>
<organism evidence="2 3">
    <name type="scientific">Portunus trituberculatus</name>
    <name type="common">Swimming crab</name>
    <name type="synonym">Neptunus trituberculatus</name>
    <dbReference type="NCBI Taxonomy" id="210409"/>
    <lineage>
        <taxon>Eukaryota</taxon>
        <taxon>Metazoa</taxon>
        <taxon>Ecdysozoa</taxon>
        <taxon>Arthropoda</taxon>
        <taxon>Crustacea</taxon>
        <taxon>Multicrustacea</taxon>
        <taxon>Malacostraca</taxon>
        <taxon>Eumalacostraca</taxon>
        <taxon>Eucarida</taxon>
        <taxon>Decapoda</taxon>
        <taxon>Pleocyemata</taxon>
        <taxon>Brachyura</taxon>
        <taxon>Eubrachyura</taxon>
        <taxon>Portunoidea</taxon>
        <taxon>Portunidae</taxon>
        <taxon>Portuninae</taxon>
        <taxon>Portunus</taxon>
    </lineage>
</organism>